<reference evidence="2 3" key="1">
    <citation type="submission" date="2023-07" db="EMBL/GenBank/DDBJ databases">
        <title>Sorghum-associated microbial communities from plants grown in Nebraska, USA.</title>
        <authorList>
            <person name="Schachtman D."/>
        </authorList>
    </citation>
    <scope>NUCLEOTIDE SEQUENCE [LARGE SCALE GENOMIC DNA]</scope>
    <source>
        <strain evidence="2 3">3773</strain>
    </source>
</reference>
<dbReference type="EMBL" id="JAVDVI010000012">
    <property type="protein sequence ID" value="MDR6968759.1"/>
    <property type="molecule type" value="Genomic_DNA"/>
</dbReference>
<evidence type="ECO:0000313" key="3">
    <source>
        <dbReference type="Proteomes" id="UP001255185"/>
    </source>
</evidence>
<organism evidence="2 3">
    <name type="scientific">Flavobacterium arsenatis</name>
    <dbReference type="NCBI Taxonomy" id="1484332"/>
    <lineage>
        <taxon>Bacteria</taxon>
        <taxon>Pseudomonadati</taxon>
        <taxon>Bacteroidota</taxon>
        <taxon>Flavobacteriia</taxon>
        <taxon>Flavobacteriales</taxon>
        <taxon>Flavobacteriaceae</taxon>
        <taxon>Flavobacterium</taxon>
    </lineage>
</organism>
<proteinExistence type="predicted"/>
<sequence length="326" mass="37414">MNTTPKQNSDDQEIDLSQISRKINQGFQNMGGFIFDCIQFVFKNAIIIAVLFIVGIGLGYFLDTNQKSYKHELIVIPNFGSADYLYGKVELINSKIKERDTVFLKGLGLKYPKKISKLEIQPIVDPYNFIRDREENFELLKLMAEDGSIDKVLTDKITSKNYNYHSITFSTKGKATDENTIQPLLNSLNDSEYFRLIQKNIVSNVKVKMEYNEQTLNQINAVLNSFANEVSRGSSNSNLVYYNENTQLNEVLQAKYNLVSEQGNRRIELVNYEKIIKDVSVIANIEKGSKNKLILPLLLIFIFVIGKLFFGFYKNQSAKFKERTVN</sequence>
<keyword evidence="1" id="KW-1133">Transmembrane helix</keyword>
<accession>A0ABU1TSC3</accession>
<evidence type="ECO:0000256" key="1">
    <source>
        <dbReference type="SAM" id="Phobius"/>
    </source>
</evidence>
<keyword evidence="1" id="KW-0472">Membrane</keyword>
<dbReference type="RefSeq" id="WP_310027368.1">
    <property type="nucleotide sequence ID" value="NZ_JAVDVI010000012.1"/>
</dbReference>
<keyword evidence="1" id="KW-0812">Transmembrane</keyword>
<dbReference type="Proteomes" id="UP001255185">
    <property type="component" value="Unassembled WGS sequence"/>
</dbReference>
<evidence type="ECO:0000313" key="2">
    <source>
        <dbReference type="EMBL" id="MDR6968759.1"/>
    </source>
</evidence>
<name>A0ABU1TSC3_9FLAO</name>
<keyword evidence="3" id="KW-1185">Reference proteome</keyword>
<evidence type="ECO:0008006" key="4">
    <source>
        <dbReference type="Google" id="ProtNLM"/>
    </source>
</evidence>
<feature type="transmembrane region" description="Helical" evidence="1">
    <location>
        <begin position="40"/>
        <end position="62"/>
    </location>
</feature>
<comment type="caution">
    <text evidence="2">The sequence shown here is derived from an EMBL/GenBank/DDBJ whole genome shotgun (WGS) entry which is preliminary data.</text>
</comment>
<protein>
    <recommendedName>
        <fullName evidence="4">Polysaccharide chain length determinant N-terminal domain-containing protein</fullName>
    </recommendedName>
</protein>
<feature type="transmembrane region" description="Helical" evidence="1">
    <location>
        <begin position="293"/>
        <end position="313"/>
    </location>
</feature>
<gene>
    <name evidence="2" type="ORF">J2X31_002785</name>
</gene>